<dbReference type="Gramene" id="Psat01G0299800-T1">
    <property type="protein sequence ID" value="KAI5444567.1"/>
    <property type="gene ID" value="KIW84_012998"/>
</dbReference>
<organism evidence="3 4">
    <name type="scientific">Pisum sativum</name>
    <name type="common">Garden pea</name>
    <name type="synonym">Lathyrus oleraceus</name>
    <dbReference type="NCBI Taxonomy" id="3888"/>
    <lineage>
        <taxon>Eukaryota</taxon>
        <taxon>Viridiplantae</taxon>
        <taxon>Streptophyta</taxon>
        <taxon>Embryophyta</taxon>
        <taxon>Tracheophyta</taxon>
        <taxon>Spermatophyta</taxon>
        <taxon>Magnoliopsida</taxon>
        <taxon>eudicotyledons</taxon>
        <taxon>Gunneridae</taxon>
        <taxon>Pentapetalae</taxon>
        <taxon>rosids</taxon>
        <taxon>fabids</taxon>
        <taxon>Fabales</taxon>
        <taxon>Fabaceae</taxon>
        <taxon>Papilionoideae</taxon>
        <taxon>50 kb inversion clade</taxon>
        <taxon>NPAAA clade</taxon>
        <taxon>Hologalegina</taxon>
        <taxon>IRL clade</taxon>
        <taxon>Fabeae</taxon>
        <taxon>Lathyrus</taxon>
    </lineage>
</organism>
<dbReference type="InterPro" id="IPR039844">
    <property type="entry name" value="URB1"/>
</dbReference>
<evidence type="ECO:0000313" key="4">
    <source>
        <dbReference type="Proteomes" id="UP001058974"/>
    </source>
</evidence>
<name>A0A9D5BJE5_PEA</name>
<dbReference type="InterPro" id="IPR032436">
    <property type="entry name" value="URB1_C"/>
</dbReference>
<dbReference type="PANTHER" id="PTHR13500">
    <property type="entry name" value="NUCLEOLAR PRERIBOSOMAL-ASSOCIATED PROTEIN 1"/>
    <property type="match status" value="1"/>
</dbReference>
<gene>
    <name evidence="3" type="ORF">KIW84_012998</name>
</gene>
<proteinExistence type="predicted"/>
<dbReference type="AlphaFoldDB" id="A0A9D5BJE5"/>
<dbReference type="Proteomes" id="UP001058974">
    <property type="component" value="Chromosome 1"/>
</dbReference>
<feature type="compositionally biased region" description="Polar residues" evidence="1">
    <location>
        <begin position="418"/>
        <end position="440"/>
    </location>
</feature>
<sequence>MHSSFHDHSIWSFVVGLSTTSHFPATAILSYSSSCTSVTDIPRPSRDLFTRPSIVPVEFAGSGLLAIAFVSMSSPNQGIRRLAYDTLLKYKNALEKCQKRKDVMRLRLLINSIQNSIEESWKRIPSVIALFVAEAPCLTELSSNLSSFVLHDVTMTDESVELVNPFLQMIVSVLKLSQKRKICQPHFTLSIEGLYQIYQAGSVCNQASKGINPNFALEAILMSPPPISIFLKKNYEKRLMMTQDAVSDTLKAGIDVECGDYLTKHAKSAMLQNKVPISQIHRALHNLFSIQIGLRLFDGNPTKLKCGTFDPNQDAQLRGRNSEQQQMIFPASQSHANSAFLLAAAARNSGWSISATMLPKTVKAQLLAFYRLKGYSYLPEFQYFRGLDDDINLSINDTDKRLSEVNEHIIHVGRIGDQTGTRDSNTAAQSSLVPVSQAAV</sequence>
<dbReference type="Pfam" id="PF16201">
    <property type="entry name" value="NopRA1"/>
    <property type="match status" value="1"/>
</dbReference>
<keyword evidence="4" id="KW-1185">Reference proteome</keyword>
<dbReference type="GO" id="GO:0005730">
    <property type="term" value="C:nucleolus"/>
    <property type="evidence" value="ECO:0007669"/>
    <property type="project" value="TreeGrafter"/>
</dbReference>
<reference evidence="3 4" key="1">
    <citation type="journal article" date="2022" name="Nat. Genet.">
        <title>Improved pea reference genome and pan-genome highlight genomic features and evolutionary characteristics.</title>
        <authorList>
            <person name="Yang T."/>
            <person name="Liu R."/>
            <person name="Luo Y."/>
            <person name="Hu S."/>
            <person name="Wang D."/>
            <person name="Wang C."/>
            <person name="Pandey M.K."/>
            <person name="Ge S."/>
            <person name="Xu Q."/>
            <person name="Li N."/>
            <person name="Li G."/>
            <person name="Huang Y."/>
            <person name="Saxena R.K."/>
            <person name="Ji Y."/>
            <person name="Li M."/>
            <person name="Yan X."/>
            <person name="He Y."/>
            <person name="Liu Y."/>
            <person name="Wang X."/>
            <person name="Xiang C."/>
            <person name="Varshney R.K."/>
            <person name="Ding H."/>
            <person name="Gao S."/>
            <person name="Zong X."/>
        </authorList>
    </citation>
    <scope>NUCLEOTIDE SEQUENCE [LARGE SCALE GENOMIC DNA]</scope>
    <source>
        <strain evidence="3 4">cv. Zhongwan 6</strain>
    </source>
</reference>
<feature type="domain" description="URB1 C-terminal" evidence="2">
    <location>
        <begin position="65"/>
        <end position="135"/>
    </location>
</feature>
<feature type="region of interest" description="Disordered" evidence="1">
    <location>
        <begin position="416"/>
        <end position="440"/>
    </location>
</feature>
<comment type="caution">
    <text evidence="3">The sequence shown here is derived from an EMBL/GenBank/DDBJ whole genome shotgun (WGS) entry which is preliminary data.</text>
</comment>
<dbReference type="PANTHER" id="PTHR13500:SF0">
    <property type="entry name" value="NUCLEOLAR PRE-RIBOSOMAL-ASSOCIATED PROTEIN 1"/>
    <property type="match status" value="1"/>
</dbReference>
<protein>
    <recommendedName>
        <fullName evidence="2">URB1 C-terminal domain-containing protein</fullName>
    </recommendedName>
</protein>
<dbReference type="EMBL" id="JAMSHJ010000001">
    <property type="protein sequence ID" value="KAI5444567.1"/>
    <property type="molecule type" value="Genomic_DNA"/>
</dbReference>
<evidence type="ECO:0000313" key="3">
    <source>
        <dbReference type="EMBL" id="KAI5444567.1"/>
    </source>
</evidence>
<evidence type="ECO:0000259" key="2">
    <source>
        <dbReference type="Pfam" id="PF16201"/>
    </source>
</evidence>
<dbReference type="GO" id="GO:0000463">
    <property type="term" value="P:maturation of LSU-rRNA from tricistronic rRNA transcript (SSU-rRNA, 5.8S rRNA, LSU-rRNA)"/>
    <property type="evidence" value="ECO:0007669"/>
    <property type="project" value="TreeGrafter"/>
</dbReference>
<dbReference type="GO" id="GO:0000466">
    <property type="term" value="P:maturation of 5.8S rRNA from tricistronic rRNA transcript (SSU-rRNA, 5.8S rRNA, LSU-rRNA)"/>
    <property type="evidence" value="ECO:0007669"/>
    <property type="project" value="TreeGrafter"/>
</dbReference>
<evidence type="ECO:0000256" key="1">
    <source>
        <dbReference type="SAM" id="MobiDB-lite"/>
    </source>
</evidence>
<accession>A0A9D5BJE5</accession>